<dbReference type="Proteomes" id="UP000294257">
    <property type="component" value="Unassembled WGS sequence"/>
</dbReference>
<gene>
    <name evidence="2" type="ORF">EV193_108241</name>
</gene>
<keyword evidence="1" id="KW-1133">Transmembrane helix</keyword>
<feature type="transmembrane region" description="Helical" evidence="1">
    <location>
        <begin position="413"/>
        <end position="433"/>
    </location>
</feature>
<dbReference type="EMBL" id="SGWQ01000008">
    <property type="protein sequence ID" value="RZS34891.1"/>
    <property type="molecule type" value="Genomic_DNA"/>
</dbReference>
<sequence>MSTQQIAAPAPVRDRLRTNASVADVAIVACYVVVAFAVVGPLWTDLADGYLTNSGQDQNMWEWFFAVAADGLARGEIPLSTVLQNHPDGVNLMANTSMLGLGIPLAPITWIFGPTVTFALALTGGLAGTAAAWYVVARRHFLTTRAGAAVCGALCGFAPAMISHANAHPNFVGLFVLPFIVSRVITMAHRDRPVRDGVVLGLLVAYQVFLGEEPLLITATGLAVFGACHLAGHGDPLPVLRRLARGLGLAAAVALPLLAYPLWWQFFGPRSYLTLPHGYTGNDVHAFTAFATESVAGDPERAAALSANRTEENAFFGAPLVLLTLAALAWLWRDRTARALGVAALLLAWLSTGILLTVDGTSSAIPGPWMLLAEAPLFDSVLASRFAMACLPMIGLLLGLATDRVLATPRLSLRPLWFAALAVALLPIAPTPLEASERTPVPRFFADGTWRGYVSGGSVVVVPLPDAGNADALHWQTKAGLEVPIAEGYFVGPDGGPERQGTYGAARRPTSSLLHRVSEQGTCPAITPSDQARTRADLRQWRADVVVLGSHQYVDELRSCVDALLGQSARAVGGMWVWDVRGRL</sequence>
<feature type="transmembrane region" description="Helical" evidence="1">
    <location>
        <begin position="339"/>
        <end position="358"/>
    </location>
</feature>
<keyword evidence="1" id="KW-0472">Membrane</keyword>
<feature type="transmembrane region" description="Helical" evidence="1">
    <location>
        <begin position="378"/>
        <end position="401"/>
    </location>
</feature>
<evidence type="ECO:0000256" key="1">
    <source>
        <dbReference type="SAM" id="Phobius"/>
    </source>
</evidence>
<feature type="transmembrane region" description="Helical" evidence="1">
    <location>
        <begin position="142"/>
        <end position="162"/>
    </location>
</feature>
<feature type="transmembrane region" description="Helical" evidence="1">
    <location>
        <begin position="314"/>
        <end position="332"/>
    </location>
</feature>
<organism evidence="2 3">
    <name type="scientific">Herbihabitans rhizosphaerae</name>
    <dbReference type="NCBI Taxonomy" id="1872711"/>
    <lineage>
        <taxon>Bacteria</taxon>
        <taxon>Bacillati</taxon>
        <taxon>Actinomycetota</taxon>
        <taxon>Actinomycetes</taxon>
        <taxon>Pseudonocardiales</taxon>
        <taxon>Pseudonocardiaceae</taxon>
        <taxon>Herbihabitans</taxon>
    </lineage>
</organism>
<comment type="caution">
    <text evidence="2">The sequence shown here is derived from an EMBL/GenBank/DDBJ whole genome shotgun (WGS) entry which is preliminary data.</text>
</comment>
<feature type="transmembrane region" description="Helical" evidence="1">
    <location>
        <begin position="108"/>
        <end position="135"/>
    </location>
</feature>
<evidence type="ECO:0008006" key="4">
    <source>
        <dbReference type="Google" id="ProtNLM"/>
    </source>
</evidence>
<keyword evidence="3" id="KW-1185">Reference proteome</keyword>
<protein>
    <recommendedName>
        <fullName evidence="4">Glycosyl transferase</fullName>
    </recommendedName>
</protein>
<evidence type="ECO:0000313" key="2">
    <source>
        <dbReference type="EMBL" id="RZS34891.1"/>
    </source>
</evidence>
<evidence type="ECO:0000313" key="3">
    <source>
        <dbReference type="Proteomes" id="UP000294257"/>
    </source>
</evidence>
<accession>A0A4Q7KIX1</accession>
<dbReference type="AlphaFoldDB" id="A0A4Q7KIX1"/>
<proteinExistence type="predicted"/>
<reference evidence="2 3" key="1">
    <citation type="submission" date="2019-02" db="EMBL/GenBank/DDBJ databases">
        <title>Genomic Encyclopedia of Type Strains, Phase IV (KMG-IV): sequencing the most valuable type-strain genomes for metagenomic binning, comparative biology and taxonomic classification.</title>
        <authorList>
            <person name="Goeker M."/>
        </authorList>
    </citation>
    <scope>NUCLEOTIDE SEQUENCE [LARGE SCALE GENOMIC DNA]</scope>
    <source>
        <strain evidence="2 3">DSM 101727</strain>
    </source>
</reference>
<feature type="transmembrane region" description="Helical" evidence="1">
    <location>
        <begin position="168"/>
        <end position="186"/>
    </location>
</feature>
<name>A0A4Q7KIX1_9PSEU</name>
<feature type="transmembrane region" description="Helical" evidence="1">
    <location>
        <begin position="244"/>
        <end position="263"/>
    </location>
</feature>
<keyword evidence="1" id="KW-0812">Transmembrane</keyword>
<feature type="transmembrane region" description="Helical" evidence="1">
    <location>
        <begin position="21"/>
        <end position="43"/>
    </location>
</feature>